<proteinExistence type="predicted"/>
<dbReference type="InParanoid" id="A0A369K0E6"/>
<reference evidence="1" key="1">
    <citation type="submission" date="2018-04" db="EMBL/GenBank/DDBJ databases">
        <title>Whole genome sequencing of Hypsizygus marmoreus.</title>
        <authorList>
            <person name="Choi I.-G."/>
            <person name="Min B."/>
            <person name="Kim J.-G."/>
            <person name="Kim S."/>
            <person name="Oh Y.-L."/>
            <person name="Kong W.-S."/>
            <person name="Park H."/>
            <person name="Jeong J."/>
            <person name="Song E.-S."/>
        </authorList>
    </citation>
    <scope>NUCLEOTIDE SEQUENCE [LARGE SCALE GENOMIC DNA]</scope>
    <source>
        <strain evidence="1">51987-8</strain>
    </source>
</reference>
<dbReference type="AlphaFoldDB" id="A0A369K0E6"/>
<organism evidence="1 2">
    <name type="scientific">Hypsizygus marmoreus</name>
    <name type="common">White beech mushroom</name>
    <name type="synonym">Agaricus marmoreus</name>
    <dbReference type="NCBI Taxonomy" id="39966"/>
    <lineage>
        <taxon>Eukaryota</taxon>
        <taxon>Fungi</taxon>
        <taxon>Dikarya</taxon>
        <taxon>Basidiomycota</taxon>
        <taxon>Agaricomycotina</taxon>
        <taxon>Agaricomycetes</taxon>
        <taxon>Agaricomycetidae</taxon>
        <taxon>Agaricales</taxon>
        <taxon>Tricholomatineae</taxon>
        <taxon>Lyophyllaceae</taxon>
        <taxon>Hypsizygus</taxon>
    </lineage>
</organism>
<sequence length="81" mass="9136">MTTPEHATLGPEGLNLVFCPVNEWEQPGNNEIVDDLNREQETLLLDDMPATKSHAQFSTLADTIASAFKRVTDKTNREYCR</sequence>
<gene>
    <name evidence="1" type="ORF">Hypma_001542</name>
</gene>
<protein>
    <submittedName>
        <fullName evidence="1">Uncharacterized protein</fullName>
    </submittedName>
</protein>
<evidence type="ECO:0000313" key="2">
    <source>
        <dbReference type="Proteomes" id="UP000076154"/>
    </source>
</evidence>
<keyword evidence="2" id="KW-1185">Reference proteome</keyword>
<accession>A0A369K0E6</accession>
<dbReference type="EMBL" id="LUEZ02000012">
    <property type="protein sequence ID" value="RDB28091.1"/>
    <property type="molecule type" value="Genomic_DNA"/>
</dbReference>
<dbReference type="Proteomes" id="UP000076154">
    <property type="component" value="Unassembled WGS sequence"/>
</dbReference>
<evidence type="ECO:0000313" key="1">
    <source>
        <dbReference type="EMBL" id="RDB28091.1"/>
    </source>
</evidence>
<name>A0A369K0E6_HYPMA</name>
<comment type="caution">
    <text evidence="1">The sequence shown here is derived from an EMBL/GenBank/DDBJ whole genome shotgun (WGS) entry which is preliminary data.</text>
</comment>